<dbReference type="InterPro" id="IPR003767">
    <property type="entry name" value="Malate/L-lactate_DH-like"/>
</dbReference>
<keyword evidence="2" id="KW-0521">NADP</keyword>
<dbReference type="InterPro" id="IPR003560">
    <property type="entry name" value="DHB_DH"/>
</dbReference>
<dbReference type="SUPFAM" id="SSF51735">
    <property type="entry name" value="NAD(P)-binding Rossmann-fold domains"/>
    <property type="match status" value="1"/>
</dbReference>
<comment type="caution">
    <text evidence="4">The sequence shown here is derived from an EMBL/GenBank/DDBJ whole genome shotgun (WGS) entry which is preliminary data.</text>
</comment>
<evidence type="ECO:0000313" key="4">
    <source>
        <dbReference type="EMBL" id="KAF7197469.1"/>
    </source>
</evidence>
<comment type="similarity">
    <text evidence="1">Belongs to the LDH2/MDH2 oxidoreductase family.</text>
</comment>
<protein>
    <submittedName>
        <fullName evidence="4">L-sulfolactate dehydrogenase</fullName>
    </submittedName>
</protein>
<dbReference type="InterPro" id="IPR036291">
    <property type="entry name" value="NAD(P)-bd_dom_sf"/>
</dbReference>
<accession>A0A8H6RU07</accession>
<reference evidence="4" key="1">
    <citation type="submission" date="2020-04" db="EMBL/GenBank/DDBJ databases">
        <title>Draft genome resource of the tomato pathogen Pseudocercospora fuligena.</title>
        <authorList>
            <person name="Zaccaron A."/>
        </authorList>
    </citation>
    <scope>NUCLEOTIDE SEQUENCE</scope>
    <source>
        <strain evidence="4">PF001</strain>
    </source>
</reference>
<dbReference type="InterPro" id="IPR036111">
    <property type="entry name" value="Mal/L-sulfo/L-lacto_DH-like_sf"/>
</dbReference>
<keyword evidence="5" id="KW-1185">Reference proteome</keyword>
<dbReference type="OrthoDB" id="2102561at2759"/>
<dbReference type="InterPro" id="IPR020904">
    <property type="entry name" value="Sc_DH/Rdtase_CS"/>
</dbReference>
<dbReference type="Gene3D" id="3.40.50.720">
    <property type="entry name" value="NAD(P)-binding Rossmann-like Domain"/>
    <property type="match status" value="1"/>
</dbReference>
<proteinExistence type="inferred from homology"/>
<dbReference type="GO" id="GO:0019290">
    <property type="term" value="P:siderophore biosynthetic process"/>
    <property type="evidence" value="ECO:0007669"/>
    <property type="project" value="InterPro"/>
</dbReference>
<dbReference type="PRINTS" id="PR01397">
    <property type="entry name" value="DHBDHDRGNASE"/>
</dbReference>
<gene>
    <name evidence="4" type="ORF">HII31_01279</name>
</gene>
<dbReference type="SUPFAM" id="SSF89733">
    <property type="entry name" value="L-sulfolactate dehydrogenase-like"/>
    <property type="match status" value="1"/>
</dbReference>
<evidence type="ECO:0000256" key="1">
    <source>
        <dbReference type="ARBA" id="ARBA00006056"/>
    </source>
</evidence>
<dbReference type="Gene3D" id="3.30.1370.60">
    <property type="entry name" value="Hypothetical oxidoreductase yiak, domain 2"/>
    <property type="match status" value="1"/>
</dbReference>
<evidence type="ECO:0000313" key="5">
    <source>
        <dbReference type="Proteomes" id="UP000660729"/>
    </source>
</evidence>
<dbReference type="PROSITE" id="PS00061">
    <property type="entry name" value="ADH_SHORT"/>
    <property type="match status" value="1"/>
</dbReference>
<keyword evidence="3" id="KW-0560">Oxidoreductase</keyword>
<dbReference type="InterPro" id="IPR002347">
    <property type="entry name" value="SDR_fam"/>
</dbReference>
<dbReference type="PANTHER" id="PTHR11091:SF0">
    <property type="entry name" value="MALATE DEHYDROGENASE"/>
    <property type="match status" value="1"/>
</dbReference>
<dbReference type="PANTHER" id="PTHR11091">
    <property type="entry name" value="OXIDOREDUCTASE-RELATED"/>
    <property type="match status" value="1"/>
</dbReference>
<dbReference type="Proteomes" id="UP000660729">
    <property type="component" value="Unassembled WGS sequence"/>
</dbReference>
<dbReference type="InterPro" id="IPR043144">
    <property type="entry name" value="Mal/L-sulf/L-lact_DH-like_ah"/>
</dbReference>
<dbReference type="Pfam" id="PF02615">
    <property type="entry name" value="Ldh_2"/>
    <property type="match status" value="1"/>
</dbReference>
<dbReference type="EMBL" id="JABCIY010000015">
    <property type="protein sequence ID" value="KAF7197469.1"/>
    <property type="molecule type" value="Genomic_DNA"/>
</dbReference>
<name>A0A8H6RU07_9PEZI</name>
<organism evidence="4 5">
    <name type="scientific">Pseudocercospora fuligena</name>
    <dbReference type="NCBI Taxonomy" id="685502"/>
    <lineage>
        <taxon>Eukaryota</taxon>
        <taxon>Fungi</taxon>
        <taxon>Dikarya</taxon>
        <taxon>Ascomycota</taxon>
        <taxon>Pezizomycotina</taxon>
        <taxon>Dothideomycetes</taxon>
        <taxon>Dothideomycetidae</taxon>
        <taxon>Mycosphaerellales</taxon>
        <taxon>Mycosphaerellaceae</taxon>
        <taxon>Pseudocercospora</taxon>
    </lineage>
</organism>
<evidence type="ECO:0000256" key="2">
    <source>
        <dbReference type="ARBA" id="ARBA00022857"/>
    </source>
</evidence>
<dbReference type="PRINTS" id="PR00080">
    <property type="entry name" value="SDRFAMILY"/>
</dbReference>
<dbReference type="Pfam" id="PF00106">
    <property type="entry name" value="adh_short"/>
    <property type="match status" value="1"/>
</dbReference>
<sequence>MVSQARYYAKPSEAQDFCKNVLVKSGLSEIDATMMASCLVKADVRGVDTHGLARLEQYVTRVSDGLVKAKPGIKVHEKTPVCAHLDGDNGLGFVVATRAMQEAIKRAEVYGIAIVTVNHSNHFGMAATYVLQALEAGMISLVFTNAAKNLPPFGGKETLFGTSPFAAGAPSGTEVPYILDMAPSVVAKGKIRRAARRGEAIPEGWATDKDGRPTTDANVALDGILTAIGGPKGSGIAILMDIMAGVLGGAAFGGDVGDQYKEKRPQNVGHSFIVIKPDVFMSSEEFKSRMDVMVQRVHGVQPAAGFDEVLFPGEPEIRLSKQREAQGIPYAEAEKVMFDGMAENQGGIGSALAIAFAERGCKVFATARNPDKMSHLQSIPSISILQLDPTSSESVDACVKQVETELSSDKSTIAGHLDYLVNNAGMSTNAPILDADIDEMKAMYDINIWGCVRVTQKFSHLVINAKGTIVMNSSIGSTARFPFLAFYASTKVALNQITDTLRMELAPFGVNVVTLMTGAIKSEISKKENVSEWRLPESSRYKSIESDMAKTYQGTDMECMETDVYAKYVAKTVLAGANGNIWKGKFATASWIMYTFFPRWLVDIITVAHSGIKKLAK</sequence>
<dbReference type="GO" id="GO:0008667">
    <property type="term" value="F:2,3-dihydro-2,3-dihydroxybenzoate dehydrogenase activity"/>
    <property type="evidence" value="ECO:0007669"/>
    <property type="project" value="InterPro"/>
</dbReference>
<evidence type="ECO:0000256" key="3">
    <source>
        <dbReference type="ARBA" id="ARBA00023002"/>
    </source>
</evidence>
<dbReference type="Gene3D" id="1.10.1530.10">
    <property type="match status" value="1"/>
</dbReference>
<dbReference type="InterPro" id="IPR043143">
    <property type="entry name" value="Mal/L-sulf/L-lact_DH-like_NADP"/>
</dbReference>
<dbReference type="AlphaFoldDB" id="A0A8H6RU07"/>